<dbReference type="InterPro" id="IPR038765">
    <property type="entry name" value="Papain-like_cys_pep_sf"/>
</dbReference>
<feature type="compositionally biased region" description="Basic and acidic residues" evidence="4">
    <location>
        <begin position="86"/>
        <end position="110"/>
    </location>
</feature>
<gene>
    <name evidence="5" type="ORF">EZS28_008333</name>
</gene>
<keyword evidence="3" id="KW-0788">Thiol protease</keyword>
<accession>A0A5J4WPL2</accession>
<comment type="caution">
    <text evidence="5">The sequence shown here is derived from an EMBL/GenBank/DDBJ whole genome shotgun (WGS) entry which is preliminary data.</text>
</comment>
<reference evidence="5 6" key="1">
    <citation type="submission" date="2019-03" db="EMBL/GenBank/DDBJ databases">
        <title>Single cell metagenomics reveals metabolic interactions within the superorganism composed of flagellate Streblomastix strix and complex community of Bacteroidetes bacteria on its surface.</title>
        <authorList>
            <person name="Treitli S.C."/>
            <person name="Kolisko M."/>
            <person name="Husnik F."/>
            <person name="Keeling P."/>
            <person name="Hampl V."/>
        </authorList>
    </citation>
    <scope>NUCLEOTIDE SEQUENCE [LARGE SCALE GENOMIC DNA]</scope>
    <source>
        <strain evidence="5">ST1C</strain>
    </source>
</reference>
<feature type="compositionally biased region" description="Polar residues" evidence="4">
    <location>
        <begin position="138"/>
        <end position="149"/>
    </location>
</feature>
<evidence type="ECO:0000313" key="5">
    <source>
        <dbReference type="EMBL" id="KAA6396139.1"/>
    </source>
</evidence>
<proteinExistence type="predicted"/>
<feature type="region of interest" description="Disordered" evidence="4">
    <location>
        <begin position="551"/>
        <end position="585"/>
    </location>
</feature>
<dbReference type="SUPFAM" id="SSF54001">
    <property type="entry name" value="Cysteine proteinases"/>
    <property type="match status" value="1"/>
</dbReference>
<dbReference type="PANTHER" id="PTHR10363">
    <property type="entry name" value="BLEOMYCIN HYDROLASE"/>
    <property type="match status" value="1"/>
</dbReference>
<dbReference type="Gene3D" id="3.90.70.10">
    <property type="entry name" value="Cysteine proteinases"/>
    <property type="match status" value="2"/>
</dbReference>
<dbReference type="Proteomes" id="UP000324800">
    <property type="component" value="Unassembled WGS sequence"/>
</dbReference>
<dbReference type="InterPro" id="IPR004134">
    <property type="entry name" value="Peptidase_C1B"/>
</dbReference>
<name>A0A5J4WPL2_9EUKA</name>
<dbReference type="PANTHER" id="PTHR10363:SF2">
    <property type="entry name" value="BLEOMYCIN HYDROLASE"/>
    <property type="match status" value="1"/>
</dbReference>
<feature type="region of interest" description="Disordered" evidence="4">
    <location>
        <begin position="86"/>
        <end position="168"/>
    </location>
</feature>
<evidence type="ECO:0000256" key="1">
    <source>
        <dbReference type="ARBA" id="ARBA00022670"/>
    </source>
</evidence>
<dbReference type="GO" id="GO:0009636">
    <property type="term" value="P:response to toxic substance"/>
    <property type="evidence" value="ECO:0007669"/>
    <property type="project" value="TreeGrafter"/>
</dbReference>
<dbReference type="GO" id="GO:0070005">
    <property type="term" value="F:cysteine-type aminopeptidase activity"/>
    <property type="evidence" value="ECO:0007669"/>
    <property type="project" value="InterPro"/>
</dbReference>
<sequence>MIPDVQVHHLAKYVMTVDLLGTVVGGYRGWKQNIGEVDEVVASESEIDQIYQSILKKNQKKRKKLEKKIQIQKSKEIKLDKVNEKDKVDVKEKEDEQQQEEQIKEDEKDNSSLTKVKHSKSKTKSKQKDKSKRKNESYSDQASVKSQSVVGPEKPNHKHLNINKQNLGEDESKIKDEILIEKDAHSEIIKKQKEGGEIKIFETMQQKIDQQINGYKPFDNQTNPMRTRPVRYLNVDMRTMKYFTARLMAERRQPVWMGCHMNHYFSKSSAMLDQAGFKFDCIYDVEWSEDEDDEKDDEEEDEEEDGKDNQKQQDKELIKKITYSDPKEIEEQVLSDIHERELKQFDPNAWEKKERRKKDKKNNKKNNKKKKIGQYYQDDKNICGKFGQWTKADRISYGETMMSHAMLFTGENIIEGAGFKQGSGVLNMPYQRSPSANLDVIDSNLIKQQKEYLLYFEENLRKQEIDLNRMQDKHHIGQSEDEKKEFDKKVEICRERMKQYTQQMQLLLHMSSFRLFVMTGTSYLRMAEKMIEIIDENKLIVLPEKIVDKEKESKLEEDNENKKKEDNDQEKKNENVIDKEKEQIRDKDKEKMDRWKLAFDRLIRQKTTESLKTQDTVVVIKADEQDIIEQKDTKRDNKEKETKDDQTKTTLFDEELAQQYSVIKLTNQENIIVDKWRIENSWGDTMENAGFLTMTNMWFDEHVLEIAVPIDILPPELQAEYHQKPYILPPWDPMGTLA</sequence>
<dbReference type="GO" id="GO:0043418">
    <property type="term" value="P:homocysteine catabolic process"/>
    <property type="evidence" value="ECO:0007669"/>
    <property type="project" value="TreeGrafter"/>
</dbReference>
<feature type="compositionally biased region" description="Acidic residues" evidence="4">
    <location>
        <begin position="289"/>
        <end position="306"/>
    </location>
</feature>
<dbReference type="AlphaFoldDB" id="A0A5J4WPL2"/>
<evidence type="ECO:0000256" key="3">
    <source>
        <dbReference type="ARBA" id="ARBA00022807"/>
    </source>
</evidence>
<feature type="region of interest" description="Disordered" evidence="4">
    <location>
        <begin position="345"/>
        <end position="372"/>
    </location>
</feature>
<evidence type="ECO:0000256" key="2">
    <source>
        <dbReference type="ARBA" id="ARBA00022801"/>
    </source>
</evidence>
<feature type="region of interest" description="Disordered" evidence="4">
    <location>
        <begin position="289"/>
        <end position="315"/>
    </location>
</feature>
<dbReference type="OrthoDB" id="2666448at2759"/>
<feature type="compositionally biased region" description="Basic residues" evidence="4">
    <location>
        <begin position="115"/>
        <end position="133"/>
    </location>
</feature>
<protein>
    <submittedName>
        <fullName evidence="5">Uncharacterized protein</fullName>
    </submittedName>
</protein>
<feature type="compositionally biased region" description="Basic residues" evidence="4">
    <location>
        <begin position="354"/>
        <end position="372"/>
    </location>
</feature>
<keyword evidence="2" id="KW-0378">Hydrolase</keyword>
<evidence type="ECO:0000256" key="4">
    <source>
        <dbReference type="SAM" id="MobiDB-lite"/>
    </source>
</evidence>
<dbReference type="EMBL" id="SNRW01001506">
    <property type="protein sequence ID" value="KAA6396139.1"/>
    <property type="molecule type" value="Genomic_DNA"/>
</dbReference>
<organism evidence="5 6">
    <name type="scientific">Streblomastix strix</name>
    <dbReference type="NCBI Taxonomy" id="222440"/>
    <lineage>
        <taxon>Eukaryota</taxon>
        <taxon>Metamonada</taxon>
        <taxon>Preaxostyla</taxon>
        <taxon>Oxymonadida</taxon>
        <taxon>Streblomastigidae</taxon>
        <taxon>Streblomastix</taxon>
    </lineage>
</organism>
<dbReference type="GO" id="GO:0006508">
    <property type="term" value="P:proteolysis"/>
    <property type="evidence" value="ECO:0007669"/>
    <property type="project" value="UniProtKB-KW"/>
</dbReference>
<dbReference type="GO" id="GO:0005737">
    <property type="term" value="C:cytoplasm"/>
    <property type="evidence" value="ECO:0007669"/>
    <property type="project" value="TreeGrafter"/>
</dbReference>
<dbReference type="Pfam" id="PF03051">
    <property type="entry name" value="Peptidase_C1_2"/>
    <property type="match status" value="1"/>
</dbReference>
<keyword evidence="1" id="KW-0645">Protease</keyword>
<evidence type="ECO:0000313" key="6">
    <source>
        <dbReference type="Proteomes" id="UP000324800"/>
    </source>
</evidence>